<comment type="caution">
    <text evidence="6">Lacks conserved residue(s) required for the propagation of feature annotation.</text>
</comment>
<dbReference type="Gene3D" id="3.40.50.10330">
    <property type="entry name" value="Probable inorganic polyphosphate/atp-NAD kinase, domain 1"/>
    <property type="match status" value="1"/>
</dbReference>
<comment type="similarity">
    <text evidence="6">Belongs to the NAD kinase family.</text>
</comment>
<evidence type="ECO:0000256" key="2">
    <source>
        <dbReference type="ARBA" id="ARBA00022777"/>
    </source>
</evidence>
<keyword evidence="6" id="KW-0067">ATP-binding</keyword>
<dbReference type="InterPro" id="IPR016064">
    <property type="entry name" value="NAD/diacylglycerol_kinase_sf"/>
</dbReference>
<feature type="binding site" evidence="6">
    <location>
        <begin position="96"/>
        <end position="97"/>
    </location>
    <ligand>
        <name>NAD(+)</name>
        <dbReference type="ChEBI" id="CHEBI:57540"/>
    </ligand>
</feature>
<dbReference type="InterPro" id="IPR002504">
    <property type="entry name" value="NADK"/>
</dbReference>
<feature type="active site" description="Proton acceptor" evidence="6">
    <location>
        <position position="96"/>
    </location>
</feature>
<gene>
    <name evidence="6" type="primary">nadK</name>
    <name evidence="8" type="ORF">GCM10010531_19230</name>
</gene>
<dbReference type="Gene3D" id="2.60.200.30">
    <property type="entry name" value="Probable inorganic polyphosphate/atp-NAD kinase, domain 2"/>
    <property type="match status" value="1"/>
</dbReference>
<comment type="cofactor">
    <cofactor evidence="6">
        <name>a divalent metal cation</name>
        <dbReference type="ChEBI" id="CHEBI:60240"/>
    </cofactor>
</comment>
<protein>
    <recommendedName>
        <fullName evidence="6">NAD kinase</fullName>
        <ecNumber evidence="6">2.7.1.23</ecNumber>
    </recommendedName>
    <alternativeName>
        <fullName evidence="6">ATP-dependent NAD kinase</fullName>
    </alternativeName>
</protein>
<dbReference type="EC" id="2.7.1.23" evidence="6"/>
<dbReference type="EMBL" id="BAAAVV010000004">
    <property type="protein sequence ID" value="GAA3166757.1"/>
    <property type="molecule type" value="Genomic_DNA"/>
</dbReference>
<keyword evidence="2 6" id="KW-0418">Kinase</keyword>
<keyword evidence="9" id="KW-1185">Reference proteome</keyword>
<dbReference type="HAMAP" id="MF_00361">
    <property type="entry name" value="NAD_kinase"/>
    <property type="match status" value="1"/>
</dbReference>
<keyword evidence="6" id="KW-0547">Nucleotide-binding</keyword>
<dbReference type="GO" id="GO:0016301">
    <property type="term" value="F:kinase activity"/>
    <property type="evidence" value="ECO:0007669"/>
    <property type="project" value="UniProtKB-KW"/>
</dbReference>
<evidence type="ECO:0000256" key="1">
    <source>
        <dbReference type="ARBA" id="ARBA00022679"/>
    </source>
</evidence>
<feature type="compositionally biased region" description="Basic and acidic residues" evidence="7">
    <location>
        <begin position="1"/>
        <end position="15"/>
    </location>
</feature>
<evidence type="ECO:0000313" key="8">
    <source>
        <dbReference type="EMBL" id="GAA3166757.1"/>
    </source>
</evidence>
<dbReference type="NCBIfam" id="NF002892">
    <property type="entry name" value="PRK03372.1"/>
    <property type="match status" value="1"/>
</dbReference>
<comment type="function">
    <text evidence="6">Involved in the regulation of the intracellular balance of NAD and NADP, and is a key enzyme in the biosynthesis of NADP. Catalyzes specifically the phosphorylation on 2'-hydroxyl of the adenosine moiety of NAD to yield NADP.</text>
</comment>
<feature type="binding site" evidence="6">
    <location>
        <position position="182"/>
    </location>
    <ligand>
        <name>NAD(+)</name>
        <dbReference type="ChEBI" id="CHEBI:57540"/>
    </ligand>
</feature>
<keyword evidence="6" id="KW-0963">Cytoplasm</keyword>
<dbReference type="Pfam" id="PF20143">
    <property type="entry name" value="NAD_kinase_C"/>
    <property type="match status" value="1"/>
</dbReference>
<evidence type="ECO:0000256" key="4">
    <source>
        <dbReference type="ARBA" id="ARBA00023027"/>
    </source>
</evidence>
<dbReference type="Pfam" id="PF01513">
    <property type="entry name" value="NAD_kinase"/>
    <property type="match status" value="1"/>
</dbReference>
<feature type="binding site" evidence="6">
    <location>
        <begin position="212"/>
        <end position="217"/>
    </location>
    <ligand>
        <name>NAD(+)</name>
        <dbReference type="ChEBI" id="CHEBI:57540"/>
    </ligand>
</feature>
<feature type="binding site" evidence="6">
    <location>
        <position position="101"/>
    </location>
    <ligand>
        <name>NAD(+)</name>
        <dbReference type="ChEBI" id="CHEBI:57540"/>
    </ligand>
</feature>
<feature type="binding site" evidence="6">
    <location>
        <position position="201"/>
    </location>
    <ligand>
        <name>NAD(+)</name>
        <dbReference type="ChEBI" id="CHEBI:57540"/>
    </ligand>
</feature>
<dbReference type="Proteomes" id="UP001499924">
    <property type="component" value="Unassembled WGS sequence"/>
</dbReference>
<dbReference type="PANTHER" id="PTHR20275">
    <property type="entry name" value="NAD KINASE"/>
    <property type="match status" value="1"/>
</dbReference>
<comment type="caution">
    <text evidence="8">The sequence shown here is derived from an EMBL/GenBank/DDBJ whole genome shotgun (WGS) entry which is preliminary data.</text>
</comment>
<feature type="region of interest" description="Disordered" evidence="7">
    <location>
        <begin position="1"/>
        <end position="26"/>
    </location>
</feature>
<comment type="subcellular location">
    <subcellularLocation>
        <location evidence="6">Cytoplasm</location>
    </subcellularLocation>
</comment>
<proteinExistence type="inferred from homology"/>
<name>A0ABP6P504_9ACTN</name>
<keyword evidence="4 6" id="KW-0520">NAD</keyword>
<dbReference type="PANTHER" id="PTHR20275:SF0">
    <property type="entry name" value="NAD KINASE"/>
    <property type="match status" value="1"/>
</dbReference>
<evidence type="ECO:0000256" key="3">
    <source>
        <dbReference type="ARBA" id="ARBA00022857"/>
    </source>
</evidence>
<dbReference type="SUPFAM" id="SSF111331">
    <property type="entry name" value="NAD kinase/diacylglycerol kinase-like"/>
    <property type="match status" value="1"/>
</dbReference>
<keyword evidence="1 6" id="KW-0808">Transferase</keyword>
<dbReference type="InterPro" id="IPR017437">
    <property type="entry name" value="ATP-NAD_kinase_PpnK-typ_C"/>
</dbReference>
<comment type="catalytic activity">
    <reaction evidence="5 6">
        <text>NAD(+) + ATP = ADP + NADP(+) + H(+)</text>
        <dbReference type="Rhea" id="RHEA:18629"/>
        <dbReference type="ChEBI" id="CHEBI:15378"/>
        <dbReference type="ChEBI" id="CHEBI:30616"/>
        <dbReference type="ChEBI" id="CHEBI:57540"/>
        <dbReference type="ChEBI" id="CHEBI:58349"/>
        <dbReference type="ChEBI" id="CHEBI:456216"/>
        <dbReference type="EC" id="2.7.1.23"/>
    </reaction>
</comment>
<dbReference type="RefSeq" id="WP_344688626.1">
    <property type="nucleotide sequence ID" value="NZ_BAAAVV010000004.1"/>
</dbReference>
<reference evidence="9" key="1">
    <citation type="journal article" date="2019" name="Int. J. Syst. Evol. Microbiol.">
        <title>The Global Catalogue of Microorganisms (GCM) 10K type strain sequencing project: providing services to taxonomists for standard genome sequencing and annotation.</title>
        <authorList>
            <consortium name="The Broad Institute Genomics Platform"/>
            <consortium name="The Broad Institute Genome Sequencing Center for Infectious Disease"/>
            <person name="Wu L."/>
            <person name="Ma J."/>
        </authorList>
    </citation>
    <scope>NUCLEOTIDE SEQUENCE [LARGE SCALE GENOMIC DNA]</scope>
    <source>
        <strain evidence="9">JCM 15614</strain>
    </source>
</reference>
<sequence>MSGQGREHRREERAGNEPSAGTPGAHVRRVLLTVHTGRHDIVELARTSAARLMAGGITVRLLAEEADDLAIDGAEVVPGDEKAACDAEIVMVFGGDGTFLRAAELARYTDAALMGVNLGRVGFLAETEPEAVEETLSAIERCLYRVEERLALQVDVLDRDGDVVGGTWALNEVSVEKAERSRVLDVVLAIDGRPLTSFGCDGVLCATPTGSTAYAFSAGGPVVWPDVEALLLVPSNAHALFARPLVTSPNSVLTVAVPPDGNTARVSADGRRVVEIPDGGRVDVRRAERPVRIARVHASTFGDRLVAKFGLPVRGFRDARHLGPGHELFTSRTVLSRDVVTGDGRVLDADADTHIDGDVGADVVAGEVGGAGTRDDG</sequence>
<accession>A0ABP6P504</accession>
<organism evidence="8 9">
    <name type="scientific">Blastococcus jejuensis</name>
    <dbReference type="NCBI Taxonomy" id="351224"/>
    <lineage>
        <taxon>Bacteria</taxon>
        <taxon>Bacillati</taxon>
        <taxon>Actinomycetota</taxon>
        <taxon>Actinomycetes</taxon>
        <taxon>Geodermatophilales</taxon>
        <taxon>Geodermatophilaceae</taxon>
        <taxon>Blastococcus</taxon>
    </lineage>
</organism>
<keyword evidence="3 6" id="KW-0521">NADP</keyword>
<evidence type="ECO:0000313" key="9">
    <source>
        <dbReference type="Proteomes" id="UP001499924"/>
    </source>
</evidence>
<feature type="binding site" evidence="6">
    <location>
        <begin position="171"/>
        <end position="172"/>
    </location>
    <ligand>
        <name>NAD(+)</name>
        <dbReference type="ChEBI" id="CHEBI:57540"/>
    </ligand>
</feature>
<evidence type="ECO:0000256" key="6">
    <source>
        <dbReference type="HAMAP-Rule" id="MF_00361"/>
    </source>
</evidence>
<evidence type="ECO:0000256" key="5">
    <source>
        <dbReference type="ARBA" id="ARBA00047925"/>
    </source>
</evidence>
<evidence type="ECO:0000256" key="7">
    <source>
        <dbReference type="SAM" id="MobiDB-lite"/>
    </source>
</evidence>
<dbReference type="InterPro" id="IPR017438">
    <property type="entry name" value="ATP-NAD_kinase_N"/>
</dbReference>